<dbReference type="InterPro" id="IPR010869">
    <property type="entry name" value="DUF1501"/>
</dbReference>
<dbReference type="InterPro" id="IPR017850">
    <property type="entry name" value="Alkaline_phosphatase_core_sf"/>
</dbReference>
<sequence>EHFEATLAMHTGSTTVPLPSMGSWLSHALGTFNPNLPSYMLLAKDMPYAGAQNWDSNFLPAQHQGVRLVPGPKPIPNLSSPAKSVHLRELEERMLRDFNQMHAGRKDYDPSLLARMGSFETAKGMMEFAPEAMDVASESSATRSLYGLGRKDNQSFAWQCLVARRLSQRGVRVVELFHAGSDLEKNWDNHEDVGKLSGLSRQVDQPIAALIQDLKGLGMLDDTLVVIATEFGRTPYERKPDHQGRNHLKDV</sequence>
<protein>
    <submittedName>
        <fullName evidence="1">Uncharacterized protein</fullName>
    </submittedName>
</protein>
<evidence type="ECO:0000313" key="1">
    <source>
        <dbReference type="EMBL" id="SVE06914.1"/>
    </source>
</evidence>
<dbReference type="EMBL" id="UINC01191996">
    <property type="protein sequence ID" value="SVE06914.1"/>
    <property type="molecule type" value="Genomic_DNA"/>
</dbReference>
<dbReference type="AlphaFoldDB" id="A0A383AGW2"/>
<reference evidence="1" key="1">
    <citation type="submission" date="2018-05" db="EMBL/GenBank/DDBJ databases">
        <authorList>
            <person name="Lanie J.A."/>
            <person name="Ng W.-L."/>
            <person name="Kazmierczak K.M."/>
            <person name="Andrzejewski T.M."/>
            <person name="Davidsen T.M."/>
            <person name="Wayne K.J."/>
            <person name="Tettelin H."/>
            <person name="Glass J.I."/>
            <person name="Rusch D."/>
            <person name="Podicherti R."/>
            <person name="Tsui H.-C.T."/>
            <person name="Winkler M.E."/>
        </authorList>
    </citation>
    <scope>NUCLEOTIDE SEQUENCE</scope>
</reference>
<feature type="non-terminal residue" evidence="1">
    <location>
        <position position="251"/>
    </location>
</feature>
<gene>
    <name evidence="1" type="ORF">METZ01_LOCUS459768</name>
</gene>
<accession>A0A383AGW2</accession>
<dbReference type="SUPFAM" id="SSF53649">
    <property type="entry name" value="Alkaline phosphatase-like"/>
    <property type="match status" value="1"/>
</dbReference>
<dbReference type="PANTHER" id="PTHR43737">
    <property type="entry name" value="BLL7424 PROTEIN"/>
    <property type="match status" value="1"/>
</dbReference>
<feature type="non-terminal residue" evidence="1">
    <location>
        <position position="1"/>
    </location>
</feature>
<organism evidence="1">
    <name type="scientific">marine metagenome</name>
    <dbReference type="NCBI Taxonomy" id="408172"/>
    <lineage>
        <taxon>unclassified sequences</taxon>
        <taxon>metagenomes</taxon>
        <taxon>ecological metagenomes</taxon>
    </lineage>
</organism>
<dbReference type="PANTHER" id="PTHR43737:SF1">
    <property type="entry name" value="DUF1501 DOMAIN-CONTAINING PROTEIN"/>
    <property type="match status" value="1"/>
</dbReference>
<name>A0A383AGW2_9ZZZZ</name>
<proteinExistence type="predicted"/>
<dbReference type="Pfam" id="PF07394">
    <property type="entry name" value="DUF1501"/>
    <property type="match status" value="1"/>
</dbReference>